<dbReference type="Proteomes" id="UP000604273">
    <property type="component" value="Unassembled WGS sequence"/>
</dbReference>
<gene>
    <name evidence="2" type="ORF">FGADI_2068</name>
</gene>
<dbReference type="InterPro" id="IPR001005">
    <property type="entry name" value="SANT/Myb"/>
</dbReference>
<dbReference type="OrthoDB" id="4985370at2759"/>
<feature type="region of interest" description="Disordered" evidence="1">
    <location>
        <begin position="1"/>
        <end position="73"/>
    </location>
</feature>
<feature type="compositionally biased region" description="Low complexity" evidence="1">
    <location>
        <begin position="60"/>
        <end position="73"/>
    </location>
</feature>
<protein>
    <recommendedName>
        <fullName evidence="4">Myb-like domain-containing protein</fullName>
    </recommendedName>
</protein>
<name>A0A8H4TJ62_9HYPO</name>
<evidence type="ECO:0000256" key="1">
    <source>
        <dbReference type="SAM" id="MobiDB-lite"/>
    </source>
</evidence>
<accession>A0A8H4TJ62</accession>
<comment type="caution">
    <text evidence="2">The sequence shown here is derived from an EMBL/GenBank/DDBJ whole genome shotgun (WGS) entry which is preliminary data.</text>
</comment>
<sequence>MQPWYRRALAKGRTPIPDSPGARPWLNQESPSSAFEGQTQQGSRAKDGDKPSTNIAVQNAEPAPTTATAKATSCTDQSYRFWTESDLRRLVEMRNGGAKWSAIASEFPDRTFEALKQTYHKRRHTVEQKMSGEEDNVAATNEEQKDLV</sequence>
<feature type="compositionally biased region" description="Polar residues" evidence="1">
    <location>
        <begin position="27"/>
        <end position="43"/>
    </location>
</feature>
<dbReference type="AlphaFoldDB" id="A0A8H4TJ62"/>
<reference evidence="2" key="2">
    <citation type="submission" date="2020-05" db="EMBL/GenBank/DDBJ databases">
        <authorList>
            <person name="Kim H.-S."/>
            <person name="Proctor R.H."/>
            <person name="Brown D.W."/>
        </authorList>
    </citation>
    <scope>NUCLEOTIDE SEQUENCE</scope>
    <source>
        <strain evidence="2">NRRL 45417</strain>
    </source>
</reference>
<feature type="region of interest" description="Disordered" evidence="1">
    <location>
        <begin position="123"/>
        <end position="148"/>
    </location>
</feature>
<organism evidence="2 3">
    <name type="scientific">Fusarium gaditjirri</name>
    <dbReference type="NCBI Taxonomy" id="282569"/>
    <lineage>
        <taxon>Eukaryota</taxon>
        <taxon>Fungi</taxon>
        <taxon>Dikarya</taxon>
        <taxon>Ascomycota</taxon>
        <taxon>Pezizomycotina</taxon>
        <taxon>Sordariomycetes</taxon>
        <taxon>Hypocreomycetidae</taxon>
        <taxon>Hypocreales</taxon>
        <taxon>Nectriaceae</taxon>
        <taxon>Fusarium</taxon>
        <taxon>Fusarium nisikadoi species complex</taxon>
    </lineage>
</organism>
<proteinExistence type="predicted"/>
<evidence type="ECO:0000313" key="2">
    <source>
        <dbReference type="EMBL" id="KAF4958866.1"/>
    </source>
</evidence>
<dbReference type="SUPFAM" id="SSF46689">
    <property type="entry name" value="Homeodomain-like"/>
    <property type="match status" value="1"/>
</dbReference>
<dbReference type="InterPro" id="IPR009057">
    <property type="entry name" value="Homeodomain-like_sf"/>
</dbReference>
<evidence type="ECO:0008006" key="4">
    <source>
        <dbReference type="Google" id="ProtNLM"/>
    </source>
</evidence>
<keyword evidence="3" id="KW-1185">Reference proteome</keyword>
<dbReference type="EMBL" id="JABFAI010000044">
    <property type="protein sequence ID" value="KAF4958866.1"/>
    <property type="molecule type" value="Genomic_DNA"/>
</dbReference>
<reference evidence="2" key="1">
    <citation type="journal article" date="2020" name="BMC Genomics">
        <title>Correction to: Identification and distribution of gene clusters required for synthesis of sphingolipid metabolism inhibitors in diverse species of the filamentous fungus Fusarium.</title>
        <authorList>
            <person name="Kim H.S."/>
            <person name="Lohmar J.M."/>
            <person name="Busman M."/>
            <person name="Brown D.W."/>
            <person name="Naumann T.A."/>
            <person name="Divon H.H."/>
            <person name="Lysoe E."/>
            <person name="Uhlig S."/>
            <person name="Proctor R.H."/>
        </authorList>
    </citation>
    <scope>NUCLEOTIDE SEQUENCE</scope>
    <source>
        <strain evidence="2">NRRL 45417</strain>
    </source>
</reference>
<evidence type="ECO:0000313" key="3">
    <source>
        <dbReference type="Proteomes" id="UP000604273"/>
    </source>
</evidence>
<dbReference type="CDD" id="cd00167">
    <property type="entry name" value="SANT"/>
    <property type="match status" value="1"/>
</dbReference>